<name>A0ABV9QXV7_9GAMM</name>
<comment type="similarity">
    <text evidence="1">Belongs to the YciI family.</text>
</comment>
<feature type="domain" description="YCII-related" evidence="2">
    <location>
        <begin position="49"/>
        <end position="116"/>
    </location>
</feature>
<evidence type="ECO:0000313" key="3">
    <source>
        <dbReference type="EMBL" id="MFC4821616.1"/>
    </source>
</evidence>
<keyword evidence="4" id="KW-1185">Reference proteome</keyword>
<evidence type="ECO:0000256" key="1">
    <source>
        <dbReference type="ARBA" id="ARBA00007689"/>
    </source>
</evidence>
<comment type="caution">
    <text evidence="3">The sequence shown here is derived from an EMBL/GenBank/DDBJ whole genome shotgun (WGS) entry which is preliminary data.</text>
</comment>
<reference evidence="4" key="1">
    <citation type="journal article" date="2019" name="Int. J. Syst. Evol. Microbiol.">
        <title>The Global Catalogue of Microorganisms (GCM) 10K type strain sequencing project: providing services to taxonomists for standard genome sequencing and annotation.</title>
        <authorList>
            <consortium name="The Broad Institute Genomics Platform"/>
            <consortium name="The Broad Institute Genome Sequencing Center for Infectious Disease"/>
            <person name="Wu L."/>
            <person name="Ma J."/>
        </authorList>
    </citation>
    <scope>NUCLEOTIDE SEQUENCE [LARGE SCALE GENOMIC DNA]</scope>
    <source>
        <strain evidence="4">CCUG 30340</strain>
    </source>
</reference>
<dbReference type="EMBL" id="JBHSHD010000010">
    <property type="protein sequence ID" value="MFC4821616.1"/>
    <property type="molecule type" value="Genomic_DNA"/>
</dbReference>
<dbReference type="Proteomes" id="UP001595886">
    <property type="component" value="Unassembled WGS sequence"/>
</dbReference>
<dbReference type="SUPFAM" id="SSF54909">
    <property type="entry name" value="Dimeric alpha+beta barrel"/>
    <property type="match status" value="1"/>
</dbReference>
<dbReference type="Gene3D" id="3.30.70.1060">
    <property type="entry name" value="Dimeric alpha+beta barrel"/>
    <property type="match status" value="1"/>
</dbReference>
<evidence type="ECO:0000259" key="2">
    <source>
        <dbReference type="Pfam" id="PF03795"/>
    </source>
</evidence>
<evidence type="ECO:0000313" key="4">
    <source>
        <dbReference type="Proteomes" id="UP001595886"/>
    </source>
</evidence>
<proteinExistence type="inferred from homology"/>
<dbReference type="InterPro" id="IPR011008">
    <property type="entry name" value="Dimeric_a/b-barrel"/>
</dbReference>
<gene>
    <name evidence="3" type="ORF">ACFO6Q_14875</name>
</gene>
<protein>
    <submittedName>
        <fullName evidence="3">YciI family protein</fullName>
    </submittedName>
</protein>
<dbReference type="InterPro" id="IPR005545">
    <property type="entry name" value="YCII"/>
</dbReference>
<organism evidence="3 4">
    <name type="scientific">Dokdonella ginsengisoli</name>
    <dbReference type="NCBI Taxonomy" id="363846"/>
    <lineage>
        <taxon>Bacteria</taxon>
        <taxon>Pseudomonadati</taxon>
        <taxon>Pseudomonadota</taxon>
        <taxon>Gammaproteobacteria</taxon>
        <taxon>Lysobacterales</taxon>
        <taxon>Rhodanobacteraceae</taxon>
        <taxon>Dokdonella</taxon>
    </lineage>
</organism>
<dbReference type="RefSeq" id="WP_380021891.1">
    <property type="nucleotide sequence ID" value="NZ_JBHSHD010000010.1"/>
</dbReference>
<dbReference type="Pfam" id="PF03795">
    <property type="entry name" value="YCII"/>
    <property type="match status" value="1"/>
</dbReference>
<sequence>MPSARAVDAAQAGRPVATYDAELARRVGADERGMRKYVLVVLKTGATRVPDGAERDAMFAGHFANIERLAKAGKLALAGPFSKDPAGWRGLYVFAVDGIDAARTLVETDPVVQKGEMVPEFHEWYGSAAAMLLPEWHERLVPPAAKKP</sequence>
<accession>A0ABV9QXV7</accession>